<evidence type="ECO:0000256" key="2">
    <source>
        <dbReference type="ARBA" id="ARBA00022803"/>
    </source>
</evidence>
<dbReference type="InterPro" id="IPR001623">
    <property type="entry name" value="DnaJ_domain"/>
</dbReference>
<dbReference type="InterPro" id="IPR011990">
    <property type="entry name" value="TPR-like_helical_dom_sf"/>
</dbReference>
<dbReference type="InterPro" id="IPR036869">
    <property type="entry name" value="J_dom_sf"/>
</dbReference>
<reference evidence="4 5" key="1">
    <citation type="journal article" date="2013" name="BMC Genomics">
        <title>The miniature genome of a carnivorous plant Genlisea aurea contains a low number of genes and short non-coding sequences.</title>
        <authorList>
            <person name="Leushkin E.V."/>
            <person name="Sutormin R.A."/>
            <person name="Nabieva E.R."/>
            <person name="Penin A.A."/>
            <person name="Kondrashov A.S."/>
            <person name="Logacheva M.D."/>
        </authorList>
    </citation>
    <scope>NUCLEOTIDE SEQUENCE [LARGE SCALE GENOMIC DNA]</scope>
</reference>
<keyword evidence="1" id="KW-0677">Repeat</keyword>
<dbReference type="EMBL" id="AUSU01007947">
    <property type="protein sequence ID" value="EPS59952.1"/>
    <property type="molecule type" value="Genomic_DNA"/>
</dbReference>
<dbReference type="SMART" id="SM00028">
    <property type="entry name" value="TPR"/>
    <property type="match status" value="2"/>
</dbReference>
<feature type="non-terminal residue" evidence="4">
    <location>
        <position position="227"/>
    </location>
</feature>
<dbReference type="FunFam" id="1.10.287.110:FF:000055">
    <property type="entry name" value="DnaJ subfamily C member 7"/>
    <property type="match status" value="1"/>
</dbReference>
<dbReference type="InterPro" id="IPR018253">
    <property type="entry name" value="DnaJ_domain_CS"/>
</dbReference>
<proteinExistence type="predicted"/>
<keyword evidence="5" id="KW-1185">Reference proteome</keyword>
<keyword evidence="2" id="KW-0802">TPR repeat</keyword>
<gene>
    <name evidence="4" type="ORF">M569_14852</name>
</gene>
<evidence type="ECO:0000259" key="3">
    <source>
        <dbReference type="PROSITE" id="PS50076"/>
    </source>
</evidence>
<dbReference type="SMART" id="SM00271">
    <property type="entry name" value="DnaJ"/>
    <property type="match status" value="1"/>
</dbReference>
<dbReference type="Proteomes" id="UP000015453">
    <property type="component" value="Unassembled WGS sequence"/>
</dbReference>
<feature type="non-terminal residue" evidence="4">
    <location>
        <position position="1"/>
    </location>
</feature>
<evidence type="ECO:0000313" key="4">
    <source>
        <dbReference type="EMBL" id="EPS59952.1"/>
    </source>
</evidence>
<dbReference type="Gene3D" id="1.10.287.110">
    <property type="entry name" value="DnaJ domain"/>
    <property type="match status" value="1"/>
</dbReference>
<dbReference type="GO" id="GO:0005788">
    <property type="term" value="C:endoplasmic reticulum lumen"/>
    <property type="evidence" value="ECO:0007669"/>
    <property type="project" value="TreeGrafter"/>
</dbReference>
<feature type="domain" description="J" evidence="3">
    <location>
        <begin position="120"/>
        <end position="186"/>
    </location>
</feature>
<dbReference type="OrthoDB" id="10250354at2759"/>
<name>S8DKD5_9LAMI</name>
<dbReference type="Gene3D" id="1.25.40.10">
    <property type="entry name" value="Tetratricopeptide repeat domain"/>
    <property type="match status" value="1"/>
</dbReference>
<dbReference type="AlphaFoldDB" id="S8DKD5"/>
<evidence type="ECO:0000256" key="1">
    <source>
        <dbReference type="ARBA" id="ARBA00022737"/>
    </source>
</evidence>
<dbReference type="SUPFAM" id="SSF48452">
    <property type="entry name" value="TPR-like"/>
    <property type="match status" value="1"/>
</dbReference>
<dbReference type="PANTHER" id="PTHR45188:SF2">
    <property type="entry name" value="DNAJ HOMOLOG SUBFAMILY C MEMBER 7"/>
    <property type="match status" value="1"/>
</dbReference>
<organism evidence="4 5">
    <name type="scientific">Genlisea aurea</name>
    <dbReference type="NCBI Taxonomy" id="192259"/>
    <lineage>
        <taxon>Eukaryota</taxon>
        <taxon>Viridiplantae</taxon>
        <taxon>Streptophyta</taxon>
        <taxon>Embryophyta</taxon>
        <taxon>Tracheophyta</taxon>
        <taxon>Spermatophyta</taxon>
        <taxon>Magnoliopsida</taxon>
        <taxon>eudicotyledons</taxon>
        <taxon>Gunneridae</taxon>
        <taxon>Pentapetalae</taxon>
        <taxon>asterids</taxon>
        <taxon>lamiids</taxon>
        <taxon>Lamiales</taxon>
        <taxon>Lentibulariaceae</taxon>
        <taxon>Genlisea</taxon>
    </lineage>
</organism>
<dbReference type="PROSITE" id="PS50076">
    <property type="entry name" value="DNAJ_2"/>
    <property type="match status" value="1"/>
</dbReference>
<dbReference type="Pfam" id="PF14559">
    <property type="entry name" value="TPR_19"/>
    <property type="match status" value="1"/>
</dbReference>
<dbReference type="PANTHER" id="PTHR45188">
    <property type="entry name" value="DNAJ PROTEIN P58IPK HOMOLOG"/>
    <property type="match status" value="1"/>
</dbReference>
<dbReference type="PROSITE" id="PS00636">
    <property type="entry name" value="DNAJ_1"/>
    <property type="match status" value="1"/>
</dbReference>
<dbReference type="SUPFAM" id="SSF46565">
    <property type="entry name" value="Chaperone J-domain"/>
    <property type="match status" value="1"/>
</dbReference>
<comment type="caution">
    <text evidence="4">The sequence shown here is derived from an EMBL/GenBank/DDBJ whole genome shotgun (WGS) entry which is preliminary data.</text>
</comment>
<dbReference type="CDD" id="cd06257">
    <property type="entry name" value="DnaJ"/>
    <property type="match status" value="1"/>
</dbReference>
<dbReference type="InterPro" id="IPR019734">
    <property type="entry name" value="TPR_rpt"/>
</dbReference>
<dbReference type="Pfam" id="PF00226">
    <property type="entry name" value="DnaJ"/>
    <property type="match status" value="1"/>
</dbReference>
<sequence>AEDNASKGKLRLAVEEYRAALAMDPNHSAYNVNLHLGLCKLLVKLGRANDAVASCSEVLEIDDNIVEALVQRGEAKLLLEDWEGAVGDIKSAAEKSPQDMSIREALMRAENSLKLSKRKDWYKILGVAKTAPVLEIKKAYKKLALQWHPDKNTENRAEAEAKFQEIAAAYEILGDDEKRARYDSGEDVEGNGMSSGGGFNPFGGGGFHGGQQFTFHFEGGGFPGGGF</sequence>
<accession>S8DKD5</accession>
<protein>
    <recommendedName>
        <fullName evidence="3">J domain-containing protein</fullName>
    </recommendedName>
</protein>
<dbReference type="PRINTS" id="PR00625">
    <property type="entry name" value="JDOMAIN"/>
</dbReference>
<evidence type="ECO:0000313" key="5">
    <source>
        <dbReference type="Proteomes" id="UP000015453"/>
    </source>
</evidence>